<dbReference type="Pfam" id="PF08661">
    <property type="entry name" value="Rep_fac-A_3"/>
    <property type="match status" value="1"/>
</dbReference>
<sequence length="190" mass="20851">MATVDIPMDSNDISQEGSAAVVTNNEESAPGSTTPEEPIIPAPPILAEQMEQFVGKRVRLVGRILSVNEIAHHGLMQSCDGIKVKITFQDGFEPAAPYGEIVGTVVDSSTIAMDIFIPDGHNLDMKTVENTIRIIHDPRFRAVFFPDQSKVVTVPYRTVYLYEKRKEASKDEASKDEASDKEASDEASEL</sequence>
<dbReference type="GO" id="GO:0006260">
    <property type="term" value="P:DNA replication"/>
    <property type="evidence" value="ECO:0007669"/>
    <property type="project" value="InterPro"/>
</dbReference>
<dbReference type="GO" id="GO:0003677">
    <property type="term" value="F:DNA binding"/>
    <property type="evidence" value="ECO:0007669"/>
    <property type="project" value="InterPro"/>
</dbReference>
<evidence type="ECO:0000313" key="6">
    <source>
        <dbReference type="Proteomes" id="UP001383192"/>
    </source>
</evidence>
<dbReference type="GO" id="GO:0006281">
    <property type="term" value="P:DNA repair"/>
    <property type="evidence" value="ECO:0007669"/>
    <property type="project" value="InterPro"/>
</dbReference>
<feature type="compositionally biased region" description="Basic and acidic residues" evidence="4">
    <location>
        <begin position="166"/>
        <end position="184"/>
    </location>
</feature>
<organism evidence="5 6">
    <name type="scientific">Paramarasmius palmivorus</name>
    <dbReference type="NCBI Taxonomy" id="297713"/>
    <lineage>
        <taxon>Eukaryota</taxon>
        <taxon>Fungi</taxon>
        <taxon>Dikarya</taxon>
        <taxon>Basidiomycota</taxon>
        <taxon>Agaricomycotina</taxon>
        <taxon>Agaricomycetes</taxon>
        <taxon>Agaricomycetidae</taxon>
        <taxon>Agaricales</taxon>
        <taxon>Marasmiineae</taxon>
        <taxon>Marasmiaceae</taxon>
        <taxon>Paramarasmius</taxon>
    </lineage>
</organism>
<comment type="similarity">
    <text evidence="2">Belongs to the replication factor A protein 3 family.</text>
</comment>
<keyword evidence="3" id="KW-0539">Nucleus</keyword>
<reference evidence="5 6" key="1">
    <citation type="submission" date="2024-01" db="EMBL/GenBank/DDBJ databases">
        <title>A draft genome for a cacao thread blight-causing isolate of Paramarasmius palmivorus.</title>
        <authorList>
            <person name="Baruah I.K."/>
            <person name="Bukari Y."/>
            <person name="Amoako-Attah I."/>
            <person name="Meinhardt L.W."/>
            <person name="Bailey B.A."/>
            <person name="Cohen S.P."/>
        </authorList>
    </citation>
    <scope>NUCLEOTIDE SEQUENCE [LARGE SCALE GENOMIC DNA]</scope>
    <source>
        <strain evidence="5 6">GH-12</strain>
    </source>
</reference>
<dbReference type="AlphaFoldDB" id="A0AAW0D790"/>
<evidence type="ECO:0000256" key="1">
    <source>
        <dbReference type="ARBA" id="ARBA00004123"/>
    </source>
</evidence>
<dbReference type="Proteomes" id="UP001383192">
    <property type="component" value="Unassembled WGS sequence"/>
</dbReference>
<dbReference type="GO" id="GO:0006310">
    <property type="term" value="P:DNA recombination"/>
    <property type="evidence" value="ECO:0007669"/>
    <property type="project" value="InterPro"/>
</dbReference>
<comment type="subcellular location">
    <subcellularLocation>
        <location evidence="1">Nucleus</location>
    </subcellularLocation>
</comment>
<dbReference type="EMBL" id="JAYKXP010000019">
    <property type="protein sequence ID" value="KAK7047527.1"/>
    <property type="molecule type" value="Genomic_DNA"/>
</dbReference>
<evidence type="ECO:0000256" key="2">
    <source>
        <dbReference type="ARBA" id="ARBA00009761"/>
    </source>
</evidence>
<comment type="caution">
    <text evidence="5">The sequence shown here is derived from an EMBL/GenBank/DDBJ whole genome shotgun (WGS) entry which is preliminary data.</text>
</comment>
<dbReference type="InterPro" id="IPR013970">
    <property type="entry name" value="Rfa2"/>
</dbReference>
<proteinExistence type="inferred from homology"/>
<accession>A0AAW0D790</accession>
<keyword evidence="6" id="KW-1185">Reference proteome</keyword>
<dbReference type="InterPro" id="IPR012340">
    <property type="entry name" value="NA-bd_OB-fold"/>
</dbReference>
<feature type="region of interest" description="Disordered" evidence="4">
    <location>
        <begin position="166"/>
        <end position="190"/>
    </location>
</feature>
<dbReference type="GO" id="GO:0031981">
    <property type="term" value="C:nuclear lumen"/>
    <property type="evidence" value="ECO:0007669"/>
    <property type="project" value="UniProtKB-ARBA"/>
</dbReference>
<name>A0AAW0D790_9AGAR</name>
<gene>
    <name evidence="5" type="ORF">VNI00_006293</name>
</gene>
<dbReference type="SUPFAM" id="SSF50249">
    <property type="entry name" value="Nucleic acid-binding proteins"/>
    <property type="match status" value="1"/>
</dbReference>
<protein>
    <submittedName>
        <fullName evidence="5">Uncharacterized protein</fullName>
    </submittedName>
</protein>
<dbReference type="Gene3D" id="2.40.50.140">
    <property type="entry name" value="Nucleic acid-binding proteins"/>
    <property type="match status" value="1"/>
</dbReference>
<evidence type="ECO:0000256" key="3">
    <source>
        <dbReference type="ARBA" id="ARBA00023242"/>
    </source>
</evidence>
<evidence type="ECO:0000313" key="5">
    <source>
        <dbReference type="EMBL" id="KAK7047527.1"/>
    </source>
</evidence>
<evidence type="ECO:0000256" key="4">
    <source>
        <dbReference type="SAM" id="MobiDB-lite"/>
    </source>
</evidence>